<evidence type="ECO:0000259" key="5">
    <source>
        <dbReference type="PROSITE" id="PS50994"/>
    </source>
</evidence>
<accession>A0A9Q3JT42</accession>
<reference evidence="6" key="1">
    <citation type="submission" date="2021-03" db="EMBL/GenBank/DDBJ databases">
        <title>Draft genome sequence of rust myrtle Austropuccinia psidii MF-1, a brazilian biotype.</title>
        <authorList>
            <person name="Quecine M.C."/>
            <person name="Pachon D.M.R."/>
            <person name="Bonatelli M.L."/>
            <person name="Correr F.H."/>
            <person name="Franceschini L.M."/>
            <person name="Leite T.F."/>
            <person name="Margarido G.R.A."/>
            <person name="Almeida C.A."/>
            <person name="Ferrarezi J.A."/>
            <person name="Labate C.A."/>
        </authorList>
    </citation>
    <scope>NUCLEOTIDE SEQUENCE</scope>
    <source>
        <strain evidence="6">MF-1</strain>
    </source>
</reference>
<evidence type="ECO:0000256" key="4">
    <source>
        <dbReference type="ARBA" id="ARBA00049244"/>
    </source>
</evidence>
<proteinExistence type="predicted"/>
<dbReference type="InterPro" id="IPR012337">
    <property type="entry name" value="RNaseH-like_sf"/>
</dbReference>
<keyword evidence="7" id="KW-1185">Reference proteome</keyword>
<evidence type="ECO:0000256" key="2">
    <source>
        <dbReference type="ARBA" id="ARBA00022884"/>
    </source>
</evidence>
<dbReference type="GO" id="GO:0015074">
    <property type="term" value="P:DNA integration"/>
    <property type="evidence" value="ECO:0007669"/>
    <property type="project" value="InterPro"/>
</dbReference>
<evidence type="ECO:0000256" key="1">
    <source>
        <dbReference type="ARBA" id="ARBA00022578"/>
    </source>
</evidence>
<comment type="catalytic activity">
    <reaction evidence="3">
        <text>DNA(n) + a 2'-deoxyribonucleoside 5'-triphosphate = DNA(n+1) + diphosphate</text>
        <dbReference type="Rhea" id="RHEA:22508"/>
        <dbReference type="Rhea" id="RHEA-COMP:17339"/>
        <dbReference type="Rhea" id="RHEA-COMP:17340"/>
        <dbReference type="ChEBI" id="CHEBI:33019"/>
        <dbReference type="ChEBI" id="CHEBI:61560"/>
        <dbReference type="ChEBI" id="CHEBI:173112"/>
        <dbReference type="EC" id="2.7.7.49"/>
    </reaction>
</comment>
<dbReference type="InterPro" id="IPR036397">
    <property type="entry name" value="RNaseH_sf"/>
</dbReference>
<protein>
    <recommendedName>
        <fullName evidence="5">Integrase catalytic domain-containing protein</fullName>
    </recommendedName>
</protein>
<keyword evidence="2" id="KW-0694">RNA-binding</keyword>
<comment type="caution">
    <text evidence="6">The sequence shown here is derived from an EMBL/GenBank/DDBJ whole genome shotgun (WGS) entry which is preliminary data.</text>
</comment>
<dbReference type="PANTHER" id="PTHR42648">
    <property type="entry name" value="TRANSPOSASE, PUTATIVE-RELATED"/>
    <property type="match status" value="1"/>
</dbReference>
<feature type="domain" description="Integrase catalytic" evidence="5">
    <location>
        <begin position="37"/>
        <end position="171"/>
    </location>
</feature>
<dbReference type="PROSITE" id="PS50994">
    <property type="entry name" value="INTEGRASE"/>
    <property type="match status" value="1"/>
</dbReference>
<evidence type="ECO:0000313" key="7">
    <source>
        <dbReference type="Proteomes" id="UP000765509"/>
    </source>
</evidence>
<organism evidence="6 7">
    <name type="scientific">Austropuccinia psidii MF-1</name>
    <dbReference type="NCBI Taxonomy" id="1389203"/>
    <lineage>
        <taxon>Eukaryota</taxon>
        <taxon>Fungi</taxon>
        <taxon>Dikarya</taxon>
        <taxon>Basidiomycota</taxon>
        <taxon>Pucciniomycotina</taxon>
        <taxon>Pucciniomycetes</taxon>
        <taxon>Pucciniales</taxon>
        <taxon>Sphaerophragmiaceae</taxon>
        <taxon>Austropuccinia</taxon>
    </lineage>
</organism>
<dbReference type="GO" id="GO:0003964">
    <property type="term" value="F:RNA-directed DNA polymerase activity"/>
    <property type="evidence" value="ECO:0007669"/>
    <property type="project" value="UniProtKB-EC"/>
</dbReference>
<dbReference type="PANTHER" id="PTHR42648:SF27">
    <property type="entry name" value="RNA-DIRECTED DNA POLYMERASE"/>
    <property type="match status" value="1"/>
</dbReference>
<dbReference type="GO" id="GO:0003723">
    <property type="term" value="F:RNA binding"/>
    <property type="evidence" value="ECO:0007669"/>
    <property type="project" value="UniProtKB-KW"/>
</dbReference>
<sequence length="171" mass="19408">MDDLWHKRLGHPGQAPVCAMGIPSHNLPGHTFNLNKIHQLPFKDKFEHVSHLLDCVHIELVGPISPASISGSHYLLAMVDQFTSFKFTQMLKHKSEAFDCFLNIKNLMENQHDRKIKNMVSDNGGEFLNKSFKSMAYDSGFIKTFLTIIHPSAQWFCKEGCQPVTQNRALA</sequence>
<comment type="catalytic activity">
    <reaction evidence="4">
        <text>DNA(n) + a 2'-deoxyribonucleoside 5'-triphosphate = DNA(n+1) + diphosphate</text>
        <dbReference type="Rhea" id="RHEA:22508"/>
        <dbReference type="Rhea" id="RHEA-COMP:17339"/>
        <dbReference type="Rhea" id="RHEA-COMP:17340"/>
        <dbReference type="ChEBI" id="CHEBI:33019"/>
        <dbReference type="ChEBI" id="CHEBI:61560"/>
        <dbReference type="ChEBI" id="CHEBI:173112"/>
        <dbReference type="EC" id="2.7.7.7"/>
    </reaction>
</comment>
<dbReference type="OrthoDB" id="4924025at2759"/>
<evidence type="ECO:0000313" key="6">
    <source>
        <dbReference type="EMBL" id="MBW0567734.1"/>
    </source>
</evidence>
<name>A0A9Q3JT42_9BASI</name>
<keyword evidence="1" id="KW-0815">Transposition</keyword>
<dbReference type="Gene3D" id="3.30.420.10">
    <property type="entry name" value="Ribonuclease H-like superfamily/Ribonuclease H"/>
    <property type="match status" value="1"/>
</dbReference>
<dbReference type="SUPFAM" id="SSF53098">
    <property type="entry name" value="Ribonuclease H-like"/>
    <property type="match status" value="1"/>
</dbReference>
<dbReference type="EMBL" id="AVOT02081343">
    <property type="protein sequence ID" value="MBW0567734.1"/>
    <property type="molecule type" value="Genomic_DNA"/>
</dbReference>
<dbReference type="AlphaFoldDB" id="A0A9Q3JT42"/>
<dbReference type="InterPro" id="IPR001584">
    <property type="entry name" value="Integrase_cat-core"/>
</dbReference>
<evidence type="ECO:0000256" key="3">
    <source>
        <dbReference type="ARBA" id="ARBA00048173"/>
    </source>
</evidence>
<dbReference type="GO" id="GO:0032196">
    <property type="term" value="P:transposition"/>
    <property type="evidence" value="ECO:0007669"/>
    <property type="project" value="UniProtKB-KW"/>
</dbReference>
<dbReference type="InterPro" id="IPR039537">
    <property type="entry name" value="Retrotran_Ty1/copia-like"/>
</dbReference>
<dbReference type="Proteomes" id="UP000765509">
    <property type="component" value="Unassembled WGS sequence"/>
</dbReference>
<gene>
    <name evidence="6" type="ORF">O181_107449</name>
</gene>
<dbReference type="GO" id="GO:0003887">
    <property type="term" value="F:DNA-directed DNA polymerase activity"/>
    <property type="evidence" value="ECO:0007669"/>
    <property type="project" value="UniProtKB-EC"/>
</dbReference>
<dbReference type="GO" id="GO:0005634">
    <property type="term" value="C:nucleus"/>
    <property type="evidence" value="ECO:0007669"/>
    <property type="project" value="UniProtKB-ARBA"/>
</dbReference>